<organism evidence="1 2">
    <name type="scientific">Auriscalpium vulgare</name>
    <dbReference type="NCBI Taxonomy" id="40419"/>
    <lineage>
        <taxon>Eukaryota</taxon>
        <taxon>Fungi</taxon>
        <taxon>Dikarya</taxon>
        <taxon>Basidiomycota</taxon>
        <taxon>Agaricomycotina</taxon>
        <taxon>Agaricomycetes</taxon>
        <taxon>Russulales</taxon>
        <taxon>Auriscalpiaceae</taxon>
        <taxon>Auriscalpium</taxon>
    </lineage>
</organism>
<dbReference type="EMBL" id="MU276260">
    <property type="protein sequence ID" value="KAI0039813.1"/>
    <property type="molecule type" value="Genomic_DNA"/>
</dbReference>
<comment type="caution">
    <text evidence="1">The sequence shown here is derived from an EMBL/GenBank/DDBJ whole genome shotgun (WGS) entry which is preliminary data.</text>
</comment>
<accession>A0ACB8R733</accession>
<proteinExistence type="predicted"/>
<dbReference type="Proteomes" id="UP000814033">
    <property type="component" value="Unassembled WGS sequence"/>
</dbReference>
<gene>
    <name evidence="1" type="ORF">FA95DRAFT_982810</name>
</gene>
<reference evidence="1" key="1">
    <citation type="submission" date="2021-02" db="EMBL/GenBank/DDBJ databases">
        <authorList>
            <consortium name="DOE Joint Genome Institute"/>
            <person name="Ahrendt S."/>
            <person name="Looney B.P."/>
            <person name="Miyauchi S."/>
            <person name="Morin E."/>
            <person name="Drula E."/>
            <person name="Courty P.E."/>
            <person name="Chicoki N."/>
            <person name="Fauchery L."/>
            <person name="Kohler A."/>
            <person name="Kuo A."/>
            <person name="Labutti K."/>
            <person name="Pangilinan J."/>
            <person name="Lipzen A."/>
            <person name="Riley R."/>
            <person name="Andreopoulos W."/>
            <person name="He G."/>
            <person name="Johnson J."/>
            <person name="Barry K.W."/>
            <person name="Grigoriev I.V."/>
            <person name="Nagy L."/>
            <person name="Hibbett D."/>
            <person name="Henrissat B."/>
            <person name="Matheny P.B."/>
            <person name="Labbe J."/>
            <person name="Martin F."/>
        </authorList>
    </citation>
    <scope>NUCLEOTIDE SEQUENCE</scope>
    <source>
        <strain evidence="1">FP105234-sp</strain>
    </source>
</reference>
<protein>
    <submittedName>
        <fullName evidence="1">Uncharacterized protein</fullName>
    </submittedName>
</protein>
<name>A0ACB8R733_9AGAM</name>
<evidence type="ECO:0000313" key="1">
    <source>
        <dbReference type="EMBL" id="KAI0039813.1"/>
    </source>
</evidence>
<keyword evidence="2" id="KW-1185">Reference proteome</keyword>
<sequence length="360" mass="40336">MHHIARIEKTDLGVGKLVKAATDIHSAASYIIEHLALNKGQICLFIQNSTFVVDNNDFKVVVGLPSKEVQMRPVTMMGVGLPNESWNRDLTLLIVDRTYYALQDATSTVGSYYYMSTRLHAIVTRTYPPISWHGTTPYEFLMELPVQSNLGDVGYVTATSPVFCQLFNAFDRDTTADYSARMVMTYSRNGFELDDMCAPIFNEGPPQEMYYIEADRQFMGTIQISPPVSGTTRRLLSLVYQSYACTDNINNANSIWTGCEPVGVKLYPLKVCGVAFVDTYWLDCSVTNSQESTPSATVDSEEVETQELKFDCIVEVDLITSFRQVQLVGLANANWSSKYHMSLTLLKTRGPRYAVLPMTT</sequence>
<reference evidence="1" key="2">
    <citation type="journal article" date="2022" name="New Phytol.">
        <title>Evolutionary transition to the ectomycorrhizal habit in the genomes of a hyperdiverse lineage of mushroom-forming fungi.</title>
        <authorList>
            <person name="Looney B."/>
            <person name="Miyauchi S."/>
            <person name="Morin E."/>
            <person name="Drula E."/>
            <person name="Courty P.E."/>
            <person name="Kohler A."/>
            <person name="Kuo A."/>
            <person name="LaButti K."/>
            <person name="Pangilinan J."/>
            <person name="Lipzen A."/>
            <person name="Riley R."/>
            <person name="Andreopoulos W."/>
            <person name="He G."/>
            <person name="Johnson J."/>
            <person name="Nolan M."/>
            <person name="Tritt A."/>
            <person name="Barry K.W."/>
            <person name="Grigoriev I.V."/>
            <person name="Nagy L.G."/>
            <person name="Hibbett D."/>
            <person name="Henrissat B."/>
            <person name="Matheny P.B."/>
            <person name="Labbe J."/>
            <person name="Martin F.M."/>
        </authorList>
    </citation>
    <scope>NUCLEOTIDE SEQUENCE</scope>
    <source>
        <strain evidence="1">FP105234-sp</strain>
    </source>
</reference>
<evidence type="ECO:0000313" key="2">
    <source>
        <dbReference type="Proteomes" id="UP000814033"/>
    </source>
</evidence>